<dbReference type="GO" id="GO:0000221">
    <property type="term" value="C:vacuolar proton-transporting V-type ATPase, V1 domain"/>
    <property type="evidence" value="ECO:0007669"/>
    <property type="project" value="TreeGrafter"/>
</dbReference>
<evidence type="ECO:0000256" key="2">
    <source>
        <dbReference type="ARBA" id="ARBA00010066"/>
    </source>
</evidence>
<dbReference type="Gene3D" id="1.20.5.2950">
    <property type="match status" value="1"/>
</dbReference>
<dbReference type="InterPro" id="IPR005124">
    <property type="entry name" value="V-ATPase_G"/>
</dbReference>
<name>A0A7S0RMW3_9CHLO</name>
<evidence type="ECO:0000256" key="6">
    <source>
        <dbReference type="RuleBase" id="RU364019"/>
    </source>
</evidence>
<comment type="function">
    <text evidence="1">Catalytic subunit of the peripheral V1 complex of vacuolar ATPase (V-ATPase). V-ATPase is responsible for acidifying a variety of intracellular compartments in eukaryotic cells.</text>
</comment>
<evidence type="ECO:0000256" key="5">
    <source>
        <dbReference type="ARBA" id="ARBA00023065"/>
    </source>
</evidence>
<dbReference type="GO" id="GO:0046961">
    <property type="term" value="F:proton-transporting ATPase activity, rotational mechanism"/>
    <property type="evidence" value="ECO:0007669"/>
    <property type="project" value="InterPro"/>
</dbReference>
<dbReference type="NCBIfam" id="TIGR01147">
    <property type="entry name" value="V_ATP_synt_G"/>
    <property type="match status" value="1"/>
</dbReference>
<accession>A0A7S0RMW3</accession>
<comment type="subunit">
    <text evidence="6">V-ATPase is a heteromultimeric enzyme made up of two complexes: the ATP-hydrolytic V1 complex and the proton translocation V0 complex.</text>
</comment>
<dbReference type="AlphaFoldDB" id="A0A7S0RMW3"/>
<evidence type="ECO:0000313" key="8">
    <source>
        <dbReference type="EMBL" id="CAD8682351.1"/>
    </source>
</evidence>
<comment type="function">
    <text evidence="6">Subunit of the V1 complex of vacuolar(H+)-ATPase (V-ATPase), a multisubunit enzyme composed of a peripheral complex (V1) that hydrolyzes ATP and a membrane integral complex (V0) that translocates protons. V-ATPase is responsible for acidifying and maintaining the pH of intracellular compartments and in some cell types, is targeted to the plasma membrane, where it is responsible for acidifying the extracellular environment.</text>
</comment>
<protein>
    <recommendedName>
        <fullName evidence="6">V-type proton ATPase subunit G</fullName>
    </recommendedName>
</protein>
<keyword evidence="3 6" id="KW-0813">Transport</keyword>
<comment type="similarity">
    <text evidence="2 6">Belongs to the V-ATPase G subunit family.</text>
</comment>
<evidence type="ECO:0000256" key="3">
    <source>
        <dbReference type="ARBA" id="ARBA00022448"/>
    </source>
</evidence>
<gene>
    <name evidence="8" type="ORF">CLEI1391_LOCUS10632</name>
</gene>
<feature type="coiled-coil region" evidence="7">
    <location>
        <begin position="28"/>
        <end position="59"/>
    </location>
</feature>
<evidence type="ECO:0000256" key="1">
    <source>
        <dbReference type="ARBA" id="ARBA00003847"/>
    </source>
</evidence>
<proteinExistence type="inferred from homology"/>
<sequence>MQVQPGADGIQKLLAAETEAQRIVSDSRKAKQDRLRQAKAEAEREIAAYRAEREGAYQKKLSEGTSGAQATAQRLANDTALQIQNIQAAVKAKKAQVVDLLVGYTSTVRFN</sequence>
<keyword evidence="4 6" id="KW-0375">Hydrogen ion transport</keyword>
<reference evidence="8" key="1">
    <citation type="submission" date="2021-01" db="EMBL/GenBank/DDBJ databases">
        <authorList>
            <person name="Corre E."/>
            <person name="Pelletier E."/>
            <person name="Niang G."/>
            <person name="Scheremetjew M."/>
            <person name="Finn R."/>
            <person name="Kale V."/>
            <person name="Holt S."/>
            <person name="Cochrane G."/>
            <person name="Meng A."/>
            <person name="Brown T."/>
            <person name="Cohen L."/>
        </authorList>
    </citation>
    <scope>NUCLEOTIDE SEQUENCE</scope>
    <source>
        <strain evidence="8">SAG 11-49</strain>
    </source>
</reference>
<evidence type="ECO:0000256" key="7">
    <source>
        <dbReference type="SAM" id="Coils"/>
    </source>
</evidence>
<dbReference type="PANTHER" id="PTHR12713:SF11">
    <property type="entry name" value="V-TYPE PROTON ATPASE SUBUNIT G"/>
    <property type="match status" value="1"/>
</dbReference>
<dbReference type="Pfam" id="PF03179">
    <property type="entry name" value="V-ATPase_G"/>
    <property type="match status" value="1"/>
</dbReference>
<evidence type="ECO:0000256" key="4">
    <source>
        <dbReference type="ARBA" id="ARBA00022781"/>
    </source>
</evidence>
<keyword evidence="7" id="KW-0175">Coiled coil</keyword>
<dbReference type="EMBL" id="HBFB01018972">
    <property type="protein sequence ID" value="CAD8682351.1"/>
    <property type="molecule type" value="Transcribed_RNA"/>
</dbReference>
<dbReference type="PANTHER" id="PTHR12713">
    <property type="entry name" value="VACUOLAR ATP SYNTHASE SUBUNIT G"/>
    <property type="match status" value="1"/>
</dbReference>
<dbReference type="GO" id="GO:0016887">
    <property type="term" value="F:ATP hydrolysis activity"/>
    <property type="evidence" value="ECO:0007669"/>
    <property type="project" value="TreeGrafter"/>
</dbReference>
<dbReference type="FunFam" id="1.20.5.2950:FF:000001">
    <property type="entry name" value="V-type proton ATPase subunit G"/>
    <property type="match status" value="1"/>
</dbReference>
<keyword evidence="5 6" id="KW-0406">Ion transport</keyword>
<organism evidence="8">
    <name type="scientific">Chlamydomonas leiostraca</name>
    <dbReference type="NCBI Taxonomy" id="1034604"/>
    <lineage>
        <taxon>Eukaryota</taxon>
        <taxon>Viridiplantae</taxon>
        <taxon>Chlorophyta</taxon>
        <taxon>core chlorophytes</taxon>
        <taxon>Chlorophyceae</taxon>
        <taxon>CS clade</taxon>
        <taxon>Chlamydomonadales</taxon>
        <taxon>Chlamydomonadaceae</taxon>
        <taxon>Chlamydomonas</taxon>
    </lineage>
</organism>